<proteinExistence type="predicted"/>
<evidence type="ECO:0000313" key="2">
    <source>
        <dbReference type="Proteomes" id="UP000324629"/>
    </source>
</evidence>
<accession>A0A5J4NP93</accession>
<evidence type="ECO:0000313" key="1">
    <source>
        <dbReference type="EMBL" id="KAA3677457.1"/>
    </source>
</evidence>
<organism evidence="1 2">
    <name type="scientific">Paragonimus westermani</name>
    <dbReference type="NCBI Taxonomy" id="34504"/>
    <lineage>
        <taxon>Eukaryota</taxon>
        <taxon>Metazoa</taxon>
        <taxon>Spiralia</taxon>
        <taxon>Lophotrochozoa</taxon>
        <taxon>Platyhelminthes</taxon>
        <taxon>Trematoda</taxon>
        <taxon>Digenea</taxon>
        <taxon>Plagiorchiida</taxon>
        <taxon>Troglotremata</taxon>
        <taxon>Troglotrematidae</taxon>
        <taxon>Paragonimus</taxon>
    </lineage>
</organism>
<comment type="caution">
    <text evidence="1">The sequence shown here is derived from an EMBL/GenBank/DDBJ whole genome shotgun (WGS) entry which is preliminary data.</text>
</comment>
<sequence length="352" mass="38317">MLLQVAHCICTMDRCACSDKPTASLSFDCASSVDLDCFPNTEPTVLQDESEQEKIWSCMFDYGSFPVISFTCLPIRVQHMIGHLVCKSVCPVFTLATSALGQWCLVQLTDNPVSEPLTPVVPVPDVEASSVSEGCPSAPTSLTVDSNPSNRLALDRSANVLPNLTVQLNRFTVAEFAGACVTFQYDSCDAAGAWPCPFCEASFSSGKSKLSRSVLISFELANSPGTDSTFSFVVSFLIGANAEEILKKHLRLHIELRFCLDCVTLLPNSTKEAEPGSQIQHTCTQLISHTLKSSLKRPDASNGLLSPESPQSGCAINLTNHALQHYVRNRRAIPTTSEKRPPWLSFLVPRLQ</sequence>
<gene>
    <name evidence="1" type="ORF">DEA37_0007980</name>
</gene>
<dbReference type="Proteomes" id="UP000324629">
    <property type="component" value="Unassembled WGS sequence"/>
</dbReference>
<dbReference type="EMBL" id="QNGE01001498">
    <property type="protein sequence ID" value="KAA3677457.1"/>
    <property type="molecule type" value="Genomic_DNA"/>
</dbReference>
<keyword evidence="2" id="KW-1185">Reference proteome</keyword>
<protein>
    <submittedName>
        <fullName evidence="1">Uncharacterized protein</fullName>
    </submittedName>
</protein>
<reference evidence="1 2" key="1">
    <citation type="journal article" date="2019" name="Gigascience">
        <title>Whole-genome sequence of the oriental lung fluke Paragonimus westermani.</title>
        <authorList>
            <person name="Oey H."/>
            <person name="Zakrzewski M."/>
            <person name="Narain K."/>
            <person name="Devi K.R."/>
            <person name="Agatsuma T."/>
            <person name="Nawaratna S."/>
            <person name="Gobert G.N."/>
            <person name="Jones M.K."/>
            <person name="Ragan M.A."/>
            <person name="McManus D.P."/>
            <person name="Krause L."/>
        </authorList>
    </citation>
    <scope>NUCLEOTIDE SEQUENCE [LARGE SCALE GENOMIC DNA]</scope>
    <source>
        <strain evidence="1 2">IND2009</strain>
    </source>
</reference>
<dbReference type="AlphaFoldDB" id="A0A5J4NP93"/>
<name>A0A5J4NP93_9TREM</name>